<evidence type="ECO:0008006" key="3">
    <source>
        <dbReference type="Google" id="ProtNLM"/>
    </source>
</evidence>
<organism evidence="1 2">
    <name type="scientific">Littorina saxatilis</name>
    <dbReference type="NCBI Taxonomy" id="31220"/>
    <lineage>
        <taxon>Eukaryota</taxon>
        <taxon>Metazoa</taxon>
        <taxon>Spiralia</taxon>
        <taxon>Lophotrochozoa</taxon>
        <taxon>Mollusca</taxon>
        <taxon>Gastropoda</taxon>
        <taxon>Caenogastropoda</taxon>
        <taxon>Littorinimorpha</taxon>
        <taxon>Littorinoidea</taxon>
        <taxon>Littorinidae</taxon>
        <taxon>Littorina</taxon>
    </lineage>
</organism>
<dbReference type="InterPro" id="IPR036179">
    <property type="entry name" value="Ig-like_dom_sf"/>
</dbReference>
<sequence>MAISPVRSHVNSFLSELWEIKSNVVECCLDPGSTLTYDERSKEGTTSITVTKEGHRARVRYLNIGDRGSHYFHLLWKTTGEGNLSMDVNWPASRVTPGTDVPYSAGNLTPVIIQVNQNGSNDVTDRYAGRMFLFETLYHNSTANAVQGGDHREFVKTEMSKQDGQVVNTLTFYANETTFNGILKGVIYTLVNQTAEPVTWCFEIIVLRLHEDQYAGPFPDGQVYAKWVAEKTGCAVDSVYPCGFTCRAFGNNLDSMQIYKLDDDSTRTPVETQSLLLSTRYDWQTYFTLNTTQDFGGTYVCQVMGNNGTVETELRQNIVKIEQGAKVQAFTNKTLDDGTMELTCTAEGSGPLMVWLGMPTVDPLQAGRGGVVSYSAAAPSVEGSNHTVTVVAVVNTSSPTYHCVATNRGKQDDWAFL</sequence>
<accession>A0AAN9GH66</accession>
<dbReference type="EMBL" id="JBAMIC010000004">
    <property type="protein sequence ID" value="KAK7108753.1"/>
    <property type="molecule type" value="Genomic_DNA"/>
</dbReference>
<comment type="caution">
    <text evidence="1">The sequence shown here is derived from an EMBL/GenBank/DDBJ whole genome shotgun (WGS) entry which is preliminary data.</text>
</comment>
<protein>
    <recommendedName>
        <fullName evidence="3">Ig-like domain-containing protein</fullName>
    </recommendedName>
</protein>
<reference evidence="1 2" key="1">
    <citation type="submission" date="2024-02" db="EMBL/GenBank/DDBJ databases">
        <title>Chromosome-scale genome assembly of the rough periwinkle Littorina saxatilis.</title>
        <authorList>
            <person name="De Jode A."/>
            <person name="Faria R."/>
            <person name="Formenti G."/>
            <person name="Sims Y."/>
            <person name="Smith T.P."/>
            <person name="Tracey A."/>
            <person name="Wood J.M.D."/>
            <person name="Zagrodzka Z.B."/>
            <person name="Johannesson K."/>
            <person name="Butlin R.K."/>
            <person name="Leder E.H."/>
        </authorList>
    </citation>
    <scope>NUCLEOTIDE SEQUENCE [LARGE SCALE GENOMIC DNA]</scope>
    <source>
        <strain evidence="1">Snail1</strain>
        <tissue evidence="1">Muscle</tissue>
    </source>
</reference>
<evidence type="ECO:0000313" key="2">
    <source>
        <dbReference type="Proteomes" id="UP001374579"/>
    </source>
</evidence>
<dbReference type="SUPFAM" id="SSF48726">
    <property type="entry name" value="Immunoglobulin"/>
    <property type="match status" value="1"/>
</dbReference>
<dbReference type="AlphaFoldDB" id="A0AAN9GH66"/>
<keyword evidence="2" id="KW-1185">Reference proteome</keyword>
<name>A0AAN9GH66_9CAEN</name>
<evidence type="ECO:0000313" key="1">
    <source>
        <dbReference type="EMBL" id="KAK7108753.1"/>
    </source>
</evidence>
<dbReference type="Proteomes" id="UP001374579">
    <property type="component" value="Unassembled WGS sequence"/>
</dbReference>
<proteinExistence type="predicted"/>
<gene>
    <name evidence="1" type="ORF">V1264_016428</name>
</gene>